<reference evidence="1 2" key="2">
    <citation type="submission" date="2018-01" db="EMBL/GenBank/DDBJ databases">
        <title>Genomic study of Klebsiella pneumoniae.</title>
        <authorList>
            <person name="Yang Y."/>
            <person name="Bicalho R."/>
        </authorList>
    </citation>
    <scope>NUCLEOTIDE SEQUENCE [LARGE SCALE GENOMIC DNA]</scope>
    <source>
        <strain evidence="1 2">A10</strain>
    </source>
</reference>
<dbReference type="InterPro" id="IPR036928">
    <property type="entry name" value="AS_sf"/>
</dbReference>
<evidence type="ECO:0000313" key="1">
    <source>
        <dbReference type="EMBL" id="PLO64095.1"/>
    </source>
</evidence>
<protein>
    <submittedName>
        <fullName evidence="1">Amidase</fullName>
        <ecNumber evidence="1">3.5.1.4</ecNumber>
    </submittedName>
</protein>
<dbReference type="Proteomes" id="UP000234667">
    <property type="component" value="Unassembled WGS sequence"/>
</dbReference>
<sequence>HDGLFSRLPLRSQQALLPVRQRLARFFGPLAPLDAPLPDADDIYLAFRQIQGYEAWQAQGETIERYGLQLGPDVRERFFWGKAVTRAQFDAACQLRERFTAWWDAQLGDAVLVMPTVPDGAPLLTAQAEEIEAVRRLSHDLLLISVMTQRPQVTLPVAQTGGLPLGMSLLGPRGSDRLLVELAAAFMQGDRNEQ</sequence>
<dbReference type="AlphaFoldDB" id="A0A2J5PEE5"/>
<gene>
    <name evidence="1" type="ORF">CWN49_26240</name>
</gene>
<name>A0A2J5PEE5_9ENTR</name>
<dbReference type="GO" id="GO:0004040">
    <property type="term" value="F:amidase activity"/>
    <property type="evidence" value="ECO:0007669"/>
    <property type="project" value="UniProtKB-EC"/>
</dbReference>
<dbReference type="EMBL" id="PIDR01001093">
    <property type="protein sequence ID" value="PLO64095.1"/>
    <property type="molecule type" value="Genomic_DNA"/>
</dbReference>
<organism evidence="1 2">
    <name type="scientific">Klebsiella michiganensis</name>
    <dbReference type="NCBI Taxonomy" id="1134687"/>
    <lineage>
        <taxon>Bacteria</taxon>
        <taxon>Pseudomonadati</taxon>
        <taxon>Pseudomonadota</taxon>
        <taxon>Gammaproteobacteria</taxon>
        <taxon>Enterobacterales</taxon>
        <taxon>Enterobacteriaceae</taxon>
        <taxon>Klebsiella/Raoultella group</taxon>
        <taxon>Klebsiella</taxon>
    </lineage>
</organism>
<reference evidence="1 2" key="1">
    <citation type="submission" date="2017-11" db="EMBL/GenBank/DDBJ databases">
        <authorList>
            <person name="Han C.G."/>
        </authorList>
    </citation>
    <scope>NUCLEOTIDE SEQUENCE [LARGE SCALE GENOMIC DNA]</scope>
    <source>
        <strain evidence="1 2">A10</strain>
    </source>
</reference>
<dbReference type="EC" id="3.5.1.4" evidence="1"/>
<dbReference type="Gene3D" id="3.90.1300.10">
    <property type="entry name" value="Amidase signature (AS) domain"/>
    <property type="match status" value="1"/>
</dbReference>
<dbReference type="SUPFAM" id="SSF75304">
    <property type="entry name" value="Amidase signature (AS) enzymes"/>
    <property type="match status" value="1"/>
</dbReference>
<keyword evidence="1" id="KW-0378">Hydrolase</keyword>
<accession>A0A2J5PEE5</accession>
<feature type="non-terminal residue" evidence="1">
    <location>
        <position position="1"/>
    </location>
</feature>
<dbReference type="PANTHER" id="PTHR46310:SF7">
    <property type="entry name" value="AMIDASE 1"/>
    <property type="match status" value="1"/>
</dbReference>
<proteinExistence type="predicted"/>
<dbReference type="PANTHER" id="PTHR46310">
    <property type="entry name" value="AMIDASE 1"/>
    <property type="match status" value="1"/>
</dbReference>
<comment type="caution">
    <text evidence="1">The sequence shown here is derived from an EMBL/GenBank/DDBJ whole genome shotgun (WGS) entry which is preliminary data.</text>
</comment>
<evidence type="ECO:0000313" key="2">
    <source>
        <dbReference type="Proteomes" id="UP000234667"/>
    </source>
</evidence>